<accession>A0A7W5Z445</accession>
<feature type="transmembrane region" description="Helical" evidence="1">
    <location>
        <begin position="16"/>
        <end position="37"/>
    </location>
</feature>
<keyword evidence="1" id="KW-0812">Transmembrane</keyword>
<protein>
    <submittedName>
        <fullName evidence="3">Signal transduction histidine kinase</fullName>
    </submittedName>
</protein>
<dbReference type="GO" id="GO:0016020">
    <property type="term" value="C:membrane"/>
    <property type="evidence" value="ECO:0007669"/>
    <property type="project" value="InterPro"/>
</dbReference>
<keyword evidence="3" id="KW-0418">Kinase</keyword>
<keyword evidence="4" id="KW-1185">Reference proteome</keyword>
<evidence type="ECO:0000313" key="4">
    <source>
        <dbReference type="Proteomes" id="UP000537592"/>
    </source>
</evidence>
<dbReference type="GO" id="GO:0007165">
    <property type="term" value="P:signal transduction"/>
    <property type="evidence" value="ECO:0007669"/>
    <property type="project" value="InterPro"/>
</dbReference>
<name>A0A7W5Z445_9HYPH</name>
<dbReference type="Gene3D" id="6.10.340.10">
    <property type="match status" value="1"/>
</dbReference>
<evidence type="ECO:0000259" key="2">
    <source>
        <dbReference type="PROSITE" id="PS50885"/>
    </source>
</evidence>
<dbReference type="EMBL" id="JACICC010000004">
    <property type="protein sequence ID" value="MBB3809801.1"/>
    <property type="molecule type" value="Genomic_DNA"/>
</dbReference>
<evidence type="ECO:0000256" key="1">
    <source>
        <dbReference type="SAM" id="Phobius"/>
    </source>
</evidence>
<dbReference type="PROSITE" id="PS51257">
    <property type="entry name" value="PROKAR_LIPOPROTEIN"/>
    <property type="match status" value="1"/>
</dbReference>
<dbReference type="InterPro" id="IPR011495">
    <property type="entry name" value="Sig_transdc_His_kin_sub2_dim/P"/>
</dbReference>
<dbReference type="Pfam" id="PF07568">
    <property type="entry name" value="HisKA_2"/>
    <property type="match status" value="1"/>
</dbReference>
<keyword evidence="1" id="KW-1133">Transmembrane helix</keyword>
<dbReference type="RefSeq" id="WP_183752290.1">
    <property type="nucleotide sequence ID" value="NZ_JACICC010000004.1"/>
</dbReference>
<gene>
    <name evidence="3" type="ORF">FHS81_001889</name>
</gene>
<dbReference type="Pfam" id="PF00672">
    <property type="entry name" value="HAMP"/>
    <property type="match status" value="1"/>
</dbReference>
<evidence type="ECO:0000313" key="3">
    <source>
        <dbReference type="EMBL" id="MBB3809801.1"/>
    </source>
</evidence>
<dbReference type="CDD" id="cd06225">
    <property type="entry name" value="HAMP"/>
    <property type="match status" value="1"/>
</dbReference>
<feature type="domain" description="HAMP" evidence="2">
    <location>
        <begin position="316"/>
        <end position="370"/>
    </location>
</feature>
<dbReference type="AlphaFoldDB" id="A0A7W5Z445"/>
<dbReference type="Proteomes" id="UP000537592">
    <property type="component" value="Unassembled WGS sequence"/>
</dbReference>
<comment type="caution">
    <text evidence="3">The sequence shown here is derived from an EMBL/GenBank/DDBJ whole genome shotgun (WGS) entry which is preliminary data.</text>
</comment>
<keyword evidence="1" id="KW-0472">Membrane</keyword>
<feature type="transmembrane region" description="Helical" evidence="1">
    <location>
        <begin position="291"/>
        <end position="314"/>
    </location>
</feature>
<dbReference type="PROSITE" id="PS50885">
    <property type="entry name" value="HAMP"/>
    <property type="match status" value="1"/>
</dbReference>
<sequence>MPPAKTVRGSGLRQKVVTLVGLVLVPAALFACVWTIMQDQRLMEIKLGLATRASIRSAQDVSTLLRDANLIAATNFSSDDPQLTNPERCLERLNDIMRERRDYGFSALMVNGATVCMDDAGGSFASPEEAQIALTGIRDAMAGQLARKLNPAFALSDNGRYLYLGVTVPHSASDGAANGAEGLAIFALRTDALNYTIAIPRLGIERGTAVMTPQGDIITQSSPTAQNAEWLPDSKEFLLSIVENGQLNTPVKARSTSDKTSHYFISPTTNPDLLVVSGYQDDMLFATERSVLLSSLLPPLVMLIAAALGTLWAVDRLVVRWITYLQRVTRVYGSGRLSARAVHINNAPREIAELGIAFNQMADNVANLAIQRERAAMEKGTLLRELHHRVKNNFQVIASLLSLQKRSAPAGAKNGSSAGDDEGLRFIDDHVQAMSIAYRVGYSSGDLGEAPPAELIHDVIDCLRRSAGLAENDIIEDPAAAGYLVDLDRALGITLYFAATLPPYLDAVAKTPPGEDRPKVHINSTISATEDAPSSAVLKLQFSLIPPREVTPSPLQERLARAYIRQLDATLVPPSAEGELTILAPLESPRLAQS</sequence>
<reference evidence="3 4" key="1">
    <citation type="submission" date="2020-08" db="EMBL/GenBank/DDBJ databases">
        <title>Genomic Encyclopedia of Type Strains, Phase IV (KMG-IV): sequencing the most valuable type-strain genomes for metagenomic binning, comparative biology and taxonomic classification.</title>
        <authorList>
            <person name="Goeker M."/>
        </authorList>
    </citation>
    <scope>NUCLEOTIDE SEQUENCE [LARGE SCALE GENOMIC DNA]</scope>
    <source>
        <strain evidence="3 4">DSM 28760</strain>
    </source>
</reference>
<dbReference type="GO" id="GO:0016301">
    <property type="term" value="F:kinase activity"/>
    <property type="evidence" value="ECO:0007669"/>
    <property type="project" value="UniProtKB-KW"/>
</dbReference>
<keyword evidence="3" id="KW-0808">Transferase</keyword>
<proteinExistence type="predicted"/>
<organism evidence="3 4">
    <name type="scientific">Pseudochelatococcus contaminans</name>
    <dbReference type="NCBI Taxonomy" id="1538103"/>
    <lineage>
        <taxon>Bacteria</taxon>
        <taxon>Pseudomonadati</taxon>
        <taxon>Pseudomonadota</taxon>
        <taxon>Alphaproteobacteria</taxon>
        <taxon>Hyphomicrobiales</taxon>
        <taxon>Chelatococcaceae</taxon>
        <taxon>Pseudochelatococcus</taxon>
    </lineage>
</organism>
<dbReference type="InterPro" id="IPR003660">
    <property type="entry name" value="HAMP_dom"/>
</dbReference>